<reference evidence="1 2" key="1">
    <citation type="journal article" date="2013" name="Genome Announc.">
        <title>Draft Genome Sequence of Amycolatopsis decaplanina Strain DSM 44594T.</title>
        <authorList>
            <person name="Kaur N."/>
            <person name="Kumar S."/>
            <person name="Bala M."/>
            <person name="Raghava G.P."/>
            <person name="Mayilraj S."/>
        </authorList>
    </citation>
    <scope>NUCLEOTIDE SEQUENCE [LARGE SCALE GENOMIC DNA]</scope>
    <source>
        <strain evidence="1 2">DSM 44594</strain>
    </source>
</reference>
<proteinExistence type="predicted"/>
<dbReference type="AlphaFoldDB" id="M2Z3Q4"/>
<gene>
    <name evidence="1" type="ORF">H074_26987</name>
</gene>
<keyword evidence="2" id="KW-1185">Reference proteome</keyword>
<dbReference type="Proteomes" id="UP000054226">
    <property type="component" value="Unassembled WGS sequence"/>
</dbReference>
<protein>
    <submittedName>
        <fullName evidence="1">Uncharacterized protein</fullName>
    </submittedName>
</protein>
<evidence type="ECO:0000313" key="1">
    <source>
        <dbReference type="EMBL" id="EME55224.1"/>
    </source>
</evidence>
<organism evidence="1 2">
    <name type="scientific">Amycolatopsis decaplanina DSM 44594</name>
    <dbReference type="NCBI Taxonomy" id="1284240"/>
    <lineage>
        <taxon>Bacteria</taxon>
        <taxon>Bacillati</taxon>
        <taxon>Actinomycetota</taxon>
        <taxon>Actinomycetes</taxon>
        <taxon>Pseudonocardiales</taxon>
        <taxon>Pseudonocardiaceae</taxon>
        <taxon>Amycolatopsis</taxon>
    </lineage>
</organism>
<name>M2Z3Q4_9PSEU</name>
<sequence>MEARTVVDTVEKVTGRPARTFAQWVAEHADRFKP</sequence>
<accession>M2Z3Q4</accession>
<dbReference type="EMBL" id="AOHO01000068">
    <property type="protein sequence ID" value="EME55224.1"/>
    <property type="molecule type" value="Genomic_DNA"/>
</dbReference>
<comment type="caution">
    <text evidence="1">The sequence shown here is derived from an EMBL/GenBank/DDBJ whole genome shotgun (WGS) entry which is preliminary data.</text>
</comment>
<evidence type="ECO:0000313" key="2">
    <source>
        <dbReference type="Proteomes" id="UP000054226"/>
    </source>
</evidence>